<dbReference type="SUPFAM" id="SSF54001">
    <property type="entry name" value="Cysteine proteinases"/>
    <property type="match status" value="1"/>
</dbReference>
<dbReference type="GO" id="GO:0016579">
    <property type="term" value="P:protein deubiquitination"/>
    <property type="evidence" value="ECO:0007669"/>
    <property type="project" value="TreeGrafter"/>
</dbReference>
<dbReference type="InterPro" id="IPR038765">
    <property type="entry name" value="Papain-like_cys_pep_sf"/>
</dbReference>
<dbReference type="PRINTS" id="PR00707">
    <property type="entry name" value="UBCTHYDRLASE"/>
</dbReference>
<evidence type="ECO:0000256" key="8">
    <source>
        <dbReference type="RuleBase" id="RU361215"/>
    </source>
</evidence>
<comment type="catalytic activity">
    <reaction evidence="1 8">
        <text>Thiol-dependent hydrolysis of ester, thioester, amide, peptide and isopeptide bonds formed by the C-terminal Gly of ubiquitin (a 76-residue protein attached to proteins as an intracellular targeting signal).</text>
        <dbReference type="EC" id="3.4.19.12"/>
    </reaction>
</comment>
<keyword evidence="6 8" id="KW-0788">Thiol protease</keyword>
<sequence>MSSWVPLEANPELFHEWSAKLGLDTQKCDFHDVYGLDEELLGMVPQPVHAVLLLFPLSPKIEERHRSEDETYAESLLASEILWFKQTDSAALKSVHATIAGEGQTAAPEAEDPVNLHFVAFVRGSTGQLWELDGRRKGPIERPMHVPHATDLLRVVAQFVQTYYVSYLSLILKMQTDPDQLQYNLIALGSPDM</sequence>
<accession>A0AAF0FFD8</accession>
<reference evidence="10" key="1">
    <citation type="submission" date="2023-02" db="EMBL/GenBank/DDBJ databases">
        <title>Mating type loci evolution in Malassezia.</title>
        <authorList>
            <person name="Coelho M.A."/>
        </authorList>
    </citation>
    <scope>NUCLEOTIDE SEQUENCE</scope>
    <source>
        <strain evidence="10">CBS 14136</strain>
    </source>
</reference>
<dbReference type="PANTHER" id="PTHR10589">
    <property type="entry name" value="UBIQUITIN CARBOXYL-TERMINAL HYDROLASE"/>
    <property type="match status" value="1"/>
</dbReference>
<protein>
    <recommendedName>
        <fullName evidence="8">Ubiquitin carboxyl-terminal hydrolase</fullName>
        <ecNumber evidence="8">3.4.19.12</ecNumber>
    </recommendedName>
</protein>
<dbReference type="Gene3D" id="3.40.532.10">
    <property type="entry name" value="Peptidase C12, ubiquitin carboxyl-terminal hydrolase"/>
    <property type="match status" value="2"/>
</dbReference>
<gene>
    <name evidence="10" type="primary">YUH1</name>
    <name evidence="10" type="ORF">MPSI1_002337</name>
</gene>
<keyword evidence="5 8" id="KW-0378">Hydrolase</keyword>
<dbReference type="GO" id="GO:0005737">
    <property type="term" value="C:cytoplasm"/>
    <property type="evidence" value="ECO:0007669"/>
    <property type="project" value="TreeGrafter"/>
</dbReference>
<keyword evidence="3 8" id="KW-0645">Protease</keyword>
<evidence type="ECO:0000256" key="4">
    <source>
        <dbReference type="ARBA" id="ARBA00022786"/>
    </source>
</evidence>
<dbReference type="Proteomes" id="UP001214628">
    <property type="component" value="Chromosome 3"/>
</dbReference>
<dbReference type="AlphaFoldDB" id="A0AAF0FFD8"/>
<evidence type="ECO:0000256" key="7">
    <source>
        <dbReference type="PROSITE-ProRule" id="PRU01393"/>
    </source>
</evidence>
<dbReference type="EC" id="3.4.19.12" evidence="8"/>
<dbReference type="GO" id="GO:0004843">
    <property type="term" value="F:cysteine-type deubiquitinase activity"/>
    <property type="evidence" value="ECO:0007669"/>
    <property type="project" value="UniProtKB-EC"/>
</dbReference>
<evidence type="ECO:0000256" key="5">
    <source>
        <dbReference type="ARBA" id="ARBA00022801"/>
    </source>
</evidence>
<comment type="similarity">
    <text evidence="2 7 8">Belongs to the peptidase C12 family.</text>
</comment>
<evidence type="ECO:0000256" key="1">
    <source>
        <dbReference type="ARBA" id="ARBA00000707"/>
    </source>
</evidence>
<evidence type="ECO:0000313" key="11">
    <source>
        <dbReference type="Proteomes" id="UP001214628"/>
    </source>
</evidence>
<organism evidence="10 11">
    <name type="scientific">Malassezia psittaci</name>
    <dbReference type="NCBI Taxonomy" id="1821823"/>
    <lineage>
        <taxon>Eukaryota</taxon>
        <taxon>Fungi</taxon>
        <taxon>Dikarya</taxon>
        <taxon>Basidiomycota</taxon>
        <taxon>Ustilaginomycotina</taxon>
        <taxon>Malasseziomycetes</taxon>
        <taxon>Malasseziales</taxon>
        <taxon>Malasseziaceae</taxon>
        <taxon>Malassezia</taxon>
    </lineage>
</organism>
<dbReference type="InterPro" id="IPR036959">
    <property type="entry name" value="Peptidase_C12_UCH_sf"/>
</dbReference>
<dbReference type="Pfam" id="PF01088">
    <property type="entry name" value="Peptidase_C12"/>
    <property type="match status" value="1"/>
</dbReference>
<feature type="domain" description="UCH catalytic" evidence="9">
    <location>
        <begin position="3"/>
        <end position="190"/>
    </location>
</feature>
<proteinExistence type="inferred from homology"/>
<dbReference type="PROSITE" id="PS52048">
    <property type="entry name" value="UCH_DOMAIN"/>
    <property type="match status" value="1"/>
</dbReference>
<keyword evidence="11" id="KW-1185">Reference proteome</keyword>
<evidence type="ECO:0000256" key="3">
    <source>
        <dbReference type="ARBA" id="ARBA00022670"/>
    </source>
</evidence>
<evidence type="ECO:0000313" key="10">
    <source>
        <dbReference type="EMBL" id="WFD43673.1"/>
    </source>
</evidence>
<evidence type="ECO:0000256" key="2">
    <source>
        <dbReference type="ARBA" id="ARBA00009326"/>
    </source>
</evidence>
<evidence type="ECO:0000256" key="6">
    <source>
        <dbReference type="ARBA" id="ARBA00022807"/>
    </source>
</evidence>
<dbReference type="InterPro" id="IPR001578">
    <property type="entry name" value="Peptidase_C12_UCH"/>
</dbReference>
<dbReference type="EMBL" id="CP118377">
    <property type="protein sequence ID" value="WFD43673.1"/>
    <property type="molecule type" value="Genomic_DNA"/>
</dbReference>
<evidence type="ECO:0000259" key="9">
    <source>
        <dbReference type="PROSITE" id="PS52048"/>
    </source>
</evidence>
<dbReference type="GO" id="GO:0006511">
    <property type="term" value="P:ubiquitin-dependent protein catabolic process"/>
    <property type="evidence" value="ECO:0007669"/>
    <property type="project" value="UniProtKB-UniRule"/>
</dbReference>
<dbReference type="PANTHER" id="PTHR10589:SF17">
    <property type="entry name" value="UBIQUITIN CARBOXYL-TERMINAL HYDROLASE"/>
    <property type="match status" value="1"/>
</dbReference>
<name>A0AAF0FFD8_9BASI</name>
<keyword evidence="4 8" id="KW-0833">Ubl conjugation pathway</keyword>
<comment type="caution">
    <text evidence="7">Lacks conserved residue(s) required for the propagation of feature annotation.</text>
</comment>